<organism evidence="2 3">
    <name type="scientific">Arachis duranensis</name>
    <name type="common">Wild peanut</name>
    <dbReference type="NCBI Taxonomy" id="130453"/>
    <lineage>
        <taxon>Eukaryota</taxon>
        <taxon>Viridiplantae</taxon>
        <taxon>Streptophyta</taxon>
        <taxon>Embryophyta</taxon>
        <taxon>Tracheophyta</taxon>
        <taxon>Spermatophyta</taxon>
        <taxon>Magnoliopsida</taxon>
        <taxon>eudicotyledons</taxon>
        <taxon>Gunneridae</taxon>
        <taxon>Pentapetalae</taxon>
        <taxon>rosids</taxon>
        <taxon>fabids</taxon>
        <taxon>Fabales</taxon>
        <taxon>Fabaceae</taxon>
        <taxon>Papilionoideae</taxon>
        <taxon>50 kb inversion clade</taxon>
        <taxon>dalbergioids sensu lato</taxon>
        <taxon>Dalbergieae</taxon>
        <taxon>Pterocarpus clade</taxon>
        <taxon>Arachis</taxon>
    </lineage>
</organism>
<keyword evidence="1" id="KW-0812">Transmembrane</keyword>
<keyword evidence="2" id="KW-1185">Reference proteome</keyword>
<accession>A0A6P4CM17</accession>
<name>A0A6P4CM17_ARADU</name>
<dbReference type="PANTHER" id="PTHR33625">
    <property type="entry name" value="OS08G0179900 PROTEIN"/>
    <property type="match status" value="1"/>
</dbReference>
<dbReference type="AlphaFoldDB" id="A0A6P4CM17"/>
<reference evidence="3" key="2">
    <citation type="submission" date="2025-08" db="UniProtKB">
        <authorList>
            <consortium name="RefSeq"/>
        </authorList>
    </citation>
    <scope>IDENTIFICATION</scope>
    <source>
        <tissue evidence="3">Whole plant</tissue>
    </source>
</reference>
<protein>
    <submittedName>
        <fullName evidence="3">Uncharacterized protein LOC107478270 isoform X1</fullName>
    </submittedName>
</protein>
<dbReference type="KEGG" id="adu:107478270"/>
<dbReference type="Proteomes" id="UP000515211">
    <property type="component" value="Chromosome 3"/>
</dbReference>
<proteinExistence type="predicted"/>
<dbReference type="OrthoDB" id="659599at2759"/>
<keyword evidence="1" id="KW-1133">Transmembrane helix</keyword>
<gene>
    <name evidence="3" type="primary">LOC107478270</name>
</gene>
<evidence type="ECO:0000313" key="3">
    <source>
        <dbReference type="RefSeq" id="XP_015953892.1"/>
    </source>
</evidence>
<evidence type="ECO:0000313" key="2">
    <source>
        <dbReference type="Proteomes" id="UP000515211"/>
    </source>
</evidence>
<dbReference type="GeneID" id="107478270"/>
<dbReference type="RefSeq" id="XP_015953892.1">
    <property type="nucleotide sequence ID" value="XM_016098406.3"/>
</dbReference>
<keyword evidence="1" id="KW-0472">Membrane</keyword>
<sequence>MGGGGAMRTAAKIAGIGIGRTAYRGSPASLPTDQSQSVRNASLPASAVLSSHGAKPAEVAPLHTAASWELDDWEFADEGELVMVAGEPMPRVVFQGVPTFEEAKEATTELKEAIDKVYLSPDSSHSEVSSHGSEVSVLSPTQVEAESKIVEAISSPLVPKHALQAFKLLSTSSQAQTVVASIACDPNVWDAVMQNPAVTDFFKLHQEVAISETEETPDNLENCAAVAGSEAKEAAENEKLLAESDLGNGSFDFMSILENFKLTVTEMVSSVTNFLQNIFPTAEKENTHCDADGNAKQSFMDTNKIMGGTFMGLAVLAIMVVLVRRS</sequence>
<dbReference type="PANTHER" id="PTHR33625:SF4">
    <property type="entry name" value="OS08G0179900 PROTEIN"/>
    <property type="match status" value="1"/>
</dbReference>
<feature type="transmembrane region" description="Helical" evidence="1">
    <location>
        <begin position="305"/>
        <end position="323"/>
    </location>
</feature>
<reference evidence="2" key="1">
    <citation type="journal article" date="2016" name="Nat. Genet.">
        <title>The genome sequences of Arachis duranensis and Arachis ipaensis, the diploid ancestors of cultivated peanut.</title>
        <authorList>
            <person name="Bertioli D.J."/>
            <person name="Cannon S.B."/>
            <person name="Froenicke L."/>
            <person name="Huang G."/>
            <person name="Farmer A.D."/>
            <person name="Cannon E.K."/>
            <person name="Liu X."/>
            <person name="Gao D."/>
            <person name="Clevenger J."/>
            <person name="Dash S."/>
            <person name="Ren L."/>
            <person name="Moretzsohn M.C."/>
            <person name="Shirasawa K."/>
            <person name="Huang W."/>
            <person name="Vidigal B."/>
            <person name="Abernathy B."/>
            <person name="Chu Y."/>
            <person name="Niederhuth C.E."/>
            <person name="Umale P."/>
            <person name="Araujo A.C."/>
            <person name="Kozik A."/>
            <person name="Kim K.D."/>
            <person name="Burow M.D."/>
            <person name="Varshney R.K."/>
            <person name="Wang X."/>
            <person name="Zhang X."/>
            <person name="Barkley N."/>
            <person name="Guimaraes P.M."/>
            <person name="Isobe S."/>
            <person name="Guo B."/>
            <person name="Liao B."/>
            <person name="Stalker H.T."/>
            <person name="Schmitz R.J."/>
            <person name="Scheffler B.E."/>
            <person name="Leal-Bertioli S.C."/>
            <person name="Xun X."/>
            <person name="Jackson S.A."/>
            <person name="Michelmore R."/>
            <person name="Ozias-Akins P."/>
        </authorList>
    </citation>
    <scope>NUCLEOTIDE SEQUENCE [LARGE SCALE GENOMIC DNA]</scope>
    <source>
        <strain evidence="2">cv. V14167</strain>
    </source>
</reference>
<evidence type="ECO:0000256" key="1">
    <source>
        <dbReference type="SAM" id="Phobius"/>
    </source>
</evidence>